<dbReference type="Proteomes" id="UP000026249">
    <property type="component" value="Unassembled WGS sequence"/>
</dbReference>
<keyword evidence="3" id="KW-1133">Transmembrane helix</keyword>
<evidence type="ECO:0000256" key="3">
    <source>
        <dbReference type="SAM" id="Phobius"/>
    </source>
</evidence>
<dbReference type="CDD" id="cd01949">
    <property type="entry name" value="GGDEF"/>
    <property type="match status" value="1"/>
</dbReference>
<sequence>MEELEETVKRETIVSRVKSYAVLLLLLVIAAGCFVATRQLPYPIVDQLLKQDLQQESKLWRKRVVDQLSHAPSTFAEKNLTPSDISLLSTITHNSDIYRFKLFDRTGLVLWSSRESDIGTVQSDPFFSELVLNGEIVYKHEPKHASEIDEFELHAVAVDGEMNREVAEIYTPILDNGRVLGAIEFYIDITNRRDIFANRVQLLLAATSAMGLGLMLVVVLVVFRSGRRQLQLLEKRSTAERDGLKSQMRLAREVRLLGELNEWLQSSRSLDELFDMVARFMTHMLPDCSGSVYVYSNSRDVLDGAVSWNGGSHKDHIHPEECWGLRRGRTYTYGNSEVDFACEHTDPDDKRPYFCFPILAHGETVGLMHLRAKEMVPIEGFKPNQRLAQMCAEQISLAIANVQMRDQLHERSVRDPLTGLFNRRHMTDHMRKLVNRIRTHETTFSLVYLDVDHFKKFNDNHGHDAGDLVLRAVGDLLQRSCQDGDEIACRMGGEEFMLILPEVQQADVLKRTEKLRRDVENITVRYGEKNLPRITISAGIAHAPEHGTDTQELLRVADAALYDAKARGRNQVVVADLSALDTDPEADEARADALFLEHQDVNKLSAAE</sequence>
<dbReference type="InterPro" id="IPR000160">
    <property type="entry name" value="GGDEF_dom"/>
</dbReference>
<dbReference type="SMART" id="SM00267">
    <property type="entry name" value="GGDEF"/>
    <property type="match status" value="1"/>
</dbReference>
<comment type="caution">
    <text evidence="5">The sequence shown here is derived from an EMBL/GenBank/DDBJ whole genome shotgun (WGS) entry which is preliminary data.</text>
</comment>
<evidence type="ECO:0000256" key="2">
    <source>
        <dbReference type="ARBA" id="ARBA00034247"/>
    </source>
</evidence>
<dbReference type="EMBL" id="JFKE01000009">
    <property type="protein sequence ID" value="KAJ54319.1"/>
    <property type="molecule type" value="Genomic_DNA"/>
</dbReference>
<keyword evidence="3" id="KW-0472">Membrane</keyword>
<dbReference type="InterPro" id="IPR029016">
    <property type="entry name" value="GAF-like_dom_sf"/>
</dbReference>
<protein>
    <recommendedName>
        <fullName evidence="1">diguanylate cyclase</fullName>
        <ecNumber evidence="1">2.7.7.65</ecNumber>
    </recommendedName>
</protein>
<proteinExistence type="predicted"/>
<dbReference type="GO" id="GO:1902201">
    <property type="term" value="P:negative regulation of bacterial-type flagellum-dependent cell motility"/>
    <property type="evidence" value="ECO:0007669"/>
    <property type="project" value="TreeGrafter"/>
</dbReference>
<dbReference type="GO" id="GO:0052621">
    <property type="term" value="F:diguanylate cyclase activity"/>
    <property type="evidence" value="ECO:0007669"/>
    <property type="project" value="UniProtKB-EC"/>
</dbReference>
<dbReference type="Gene3D" id="3.30.70.270">
    <property type="match status" value="1"/>
</dbReference>
<reference evidence="5 6" key="1">
    <citation type="submission" date="2014-03" db="EMBL/GenBank/DDBJ databases">
        <title>Draft Genome Sequence of Actibacterium mucosum KCTC 23349, a Marine Alphaproteobacterium with Complex Ionic Requirements Isolated from Mediterranean Seawater at Malvarrosa Beach, Valencia, Spain.</title>
        <authorList>
            <person name="Arahal D.R."/>
            <person name="Shao Z."/>
            <person name="Lai Q."/>
            <person name="Pujalte M.J."/>
        </authorList>
    </citation>
    <scope>NUCLEOTIDE SEQUENCE [LARGE SCALE GENOMIC DNA]</scope>
    <source>
        <strain evidence="5 6">KCTC 23349</strain>
    </source>
</reference>
<feature type="transmembrane region" description="Helical" evidence="3">
    <location>
        <begin position="20"/>
        <end position="37"/>
    </location>
</feature>
<dbReference type="InterPro" id="IPR043128">
    <property type="entry name" value="Rev_trsase/Diguanyl_cyclase"/>
</dbReference>
<dbReference type="PROSITE" id="PS50887">
    <property type="entry name" value="GGDEF"/>
    <property type="match status" value="1"/>
</dbReference>
<dbReference type="STRING" id="1454373.ACMU_19035"/>
<dbReference type="InterPro" id="IPR029787">
    <property type="entry name" value="Nucleotide_cyclase"/>
</dbReference>
<gene>
    <name evidence="5" type="ORF">ACMU_19035</name>
</gene>
<evidence type="ECO:0000259" key="4">
    <source>
        <dbReference type="PROSITE" id="PS50887"/>
    </source>
</evidence>
<dbReference type="GO" id="GO:0005886">
    <property type="term" value="C:plasma membrane"/>
    <property type="evidence" value="ECO:0007669"/>
    <property type="project" value="TreeGrafter"/>
</dbReference>
<evidence type="ECO:0000313" key="5">
    <source>
        <dbReference type="EMBL" id="KAJ54319.1"/>
    </source>
</evidence>
<accession>A0A037ZCU5</accession>
<evidence type="ECO:0000256" key="1">
    <source>
        <dbReference type="ARBA" id="ARBA00012528"/>
    </source>
</evidence>
<dbReference type="Pfam" id="PF00990">
    <property type="entry name" value="GGDEF"/>
    <property type="match status" value="1"/>
</dbReference>
<comment type="catalytic activity">
    <reaction evidence="2">
        <text>2 GTP = 3',3'-c-di-GMP + 2 diphosphate</text>
        <dbReference type="Rhea" id="RHEA:24898"/>
        <dbReference type="ChEBI" id="CHEBI:33019"/>
        <dbReference type="ChEBI" id="CHEBI:37565"/>
        <dbReference type="ChEBI" id="CHEBI:58805"/>
        <dbReference type="EC" id="2.7.7.65"/>
    </reaction>
</comment>
<dbReference type="PANTHER" id="PTHR45138">
    <property type="entry name" value="REGULATORY COMPONENTS OF SENSORY TRANSDUCTION SYSTEM"/>
    <property type="match status" value="1"/>
</dbReference>
<dbReference type="SUPFAM" id="SSF55781">
    <property type="entry name" value="GAF domain-like"/>
    <property type="match status" value="1"/>
</dbReference>
<dbReference type="SUPFAM" id="SSF55073">
    <property type="entry name" value="Nucleotide cyclase"/>
    <property type="match status" value="1"/>
</dbReference>
<dbReference type="PANTHER" id="PTHR45138:SF9">
    <property type="entry name" value="DIGUANYLATE CYCLASE DGCM-RELATED"/>
    <property type="match status" value="1"/>
</dbReference>
<dbReference type="SUPFAM" id="SSF103190">
    <property type="entry name" value="Sensory domain-like"/>
    <property type="match status" value="1"/>
</dbReference>
<dbReference type="AlphaFoldDB" id="A0A037ZCU5"/>
<dbReference type="EC" id="2.7.7.65" evidence="1"/>
<keyword evidence="3" id="KW-0812">Transmembrane</keyword>
<organism evidence="5 6">
    <name type="scientific">Actibacterium mucosum KCTC 23349</name>
    <dbReference type="NCBI Taxonomy" id="1454373"/>
    <lineage>
        <taxon>Bacteria</taxon>
        <taxon>Pseudomonadati</taxon>
        <taxon>Pseudomonadota</taxon>
        <taxon>Alphaproteobacteria</taxon>
        <taxon>Rhodobacterales</taxon>
        <taxon>Roseobacteraceae</taxon>
        <taxon>Actibacterium</taxon>
    </lineage>
</organism>
<dbReference type="InterPro" id="IPR003018">
    <property type="entry name" value="GAF"/>
</dbReference>
<evidence type="ECO:0000313" key="6">
    <source>
        <dbReference type="Proteomes" id="UP000026249"/>
    </source>
</evidence>
<dbReference type="FunFam" id="3.30.70.270:FF:000001">
    <property type="entry name" value="Diguanylate cyclase domain protein"/>
    <property type="match status" value="1"/>
</dbReference>
<feature type="transmembrane region" description="Helical" evidence="3">
    <location>
        <begin position="202"/>
        <end position="223"/>
    </location>
</feature>
<dbReference type="NCBIfam" id="TIGR00254">
    <property type="entry name" value="GGDEF"/>
    <property type="match status" value="1"/>
</dbReference>
<dbReference type="RefSeq" id="WP_051588418.1">
    <property type="nucleotide sequence ID" value="NZ_JFKE01000009.1"/>
</dbReference>
<dbReference type="InterPro" id="IPR029151">
    <property type="entry name" value="Sensor-like_sf"/>
</dbReference>
<dbReference type="GO" id="GO:0043709">
    <property type="term" value="P:cell adhesion involved in single-species biofilm formation"/>
    <property type="evidence" value="ECO:0007669"/>
    <property type="project" value="TreeGrafter"/>
</dbReference>
<dbReference type="Gene3D" id="3.30.450.40">
    <property type="match status" value="1"/>
</dbReference>
<name>A0A037ZCU5_9RHOB</name>
<dbReference type="InterPro" id="IPR050469">
    <property type="entry name" value="Diguanylate_Cyclase"/>
</dbReference>
<keyword evidence="6" id="KW-1185">Reference proteome</keyword>
<dbReference type="SMART" id="SM00065">
    <property type="entry name" value="GAF"/>
    <property type="match status" value="1"/>
</dbReference>
<feature type="domain" description="GGDEF" evidence="4">
    <location>
        <begin position="442"/>
        <end position="577"/>
    </location>
</feature>
<dbReference type="OrthoDB" id="9812260at2"/>